<reference evidence="1" key="1">
    <citation type="submission" date="2020-06" db="EMBL/GenBank/DDBJ databases">
        <authorList>
            <person name="Li T."/>
            <person name="Hu X."/>
            <person name="Zhang T."/>
            <person name="Song X."/>
            <person name="Zhang H."/>
            <person name="Dai N."/>
            <person name="Sheng W."/>
            <person name="Hou X."/>
            <person name="Wei L."/>
        </authorList>
    </citation>
    <scope>NUCLEOTIDE SEQUENCE</scope>
    <source>
        <strain evidence="1">G02</strain>
        <tissue evidence="1">Leaf</tissue>
    </source>
</reference>
<accession>A0AAW2KA65</accession>
<name>A0AAW2KA65_SESRA</name>
<reference evidence="1" key="2">
    <citation type="journal article" date="2024" name="Plant">
        <title>Genomic evolution and insights into agronomic trait innovations of Sesamum species.</title>
        <authorList>
            <person name="Miao H."/>
            <person name="Wang L."/>
            <person name="Qu L."/>
            <person name="Liu H."/>
            <person name="Sun Y."/>
            <person name="Le M."/>
            <person name="Wang Q."/>
            <person name="Wei S."/>
            <person name="Zheng Y."/>
            <person name="Lin W."/>
            <person name="Duan Y."/>
            <person name="Cao H."/>
            <person name="Xiong S."/>
            <person name="Wang X."/>
            <person name="Wei L."/>
            <person name="Li C."/>
            <person name="Ma Q."/>
            <person name="Ju M."/>
            <person name="Zhao R."/>
            <person name="Li G."/>
            <person name="Mu C."/>
            <person name="Tian Q."/>
            <person name="Mei H."/>
            <person name="Zhang T."/>
            <person name="Gao T."/>
            <person name="Zhang H."/>
        </authorList>
    </citation>
    <scope>NUCLEOTIDE SEQUENCE</scope>
    <source>
        <strain evidence="1">G02</strain>
    </source>
</reference>
<sequence>MINPQKSAAVFSNNVPMPLLEELADILGILMVAEHKKYLGLLTVMGRSKHEMFDGLKDQVWWKLQNWTMKRLPQAGLEVLIKLVI</sequence>
<dbReference type="AlphaFoldDB" id="A0AAW2KA65"/>
<dbReference type="EMBL" id="JACGWJ010000029">
    <property type="protein sequence ID" value="KAL0303589.1"/>
    <property type="molecule type" value="Genomic_DNA"/>
</dbReference>
<protein>
    <submittedName>
        <fullName evidence="1">Uncharacterized protein</fullName>
    </submittedName>
</protein>
<gene>
    <name evidence="1" type="ORF">Sradi_6227000</name>
</gene>
<organism evidence="1">
    <name type="scientific">Sesamum radiatum</name>
    <name type="common">Black benniseed</name>
    <dbReference type="NCBI Taxonomy" id="300843"/>
    <lineage>
        <taxon>Eukaryota</taxon>
        <taxon>Viridiplantae</taxon>
        <taxon>Streptophyta</taxon>
        <taxon>Embryophyta</taxon>
        <taxon>Tracheophyta</taxon>
        <taxon>Spermatophyta</taxon>
        <taxon>Magnoliopsida</taxon>
        <taxon>eudicotyledons</taxon>
        <taxon>Gunneridae</taxon>
        <taxon>Pentapetalae</taxon>
        <taxon>asterids</taxon>
        <taxon>lamiids</taxon>
        <taxon>Lamiales</taxon>
        <taxon>Pedaliaceae</taxon>
        <taxon>Sesamum</taxon>
    </lineage>
</organism>
<proteinExistence type="predicted"/>
<comment type="caution">
    <text evidence="1">The sequence shown here is derived from an EMBL/GenBank/DDBJ whole genome shotgun (WGS) entry which is preliminary data.</text>
</comment>
<evidence type="ECO:0000313" key="1">
    <source>
        <dbReference type="EMBL" id="KAL0303589.1"/>
    </source>
</evidence>